<dbReference type="PATRIC" id="fig|1618448.3.peg.152"/>
<proteinExistence type="predicted"/>
<feature type="compositionally biased region" description="Basic and acidic residues" evidence="1">
    <location>
        <begin position="166"/>
        <end position="189"/>
    </location>
</feature>
<sequence length="302" mass="33699">MSHVDKKQLGYVAPCNVVDHPKHYNAHPSGVECIDVVEHMSFNLGNAVKYLYRSPYKHSDPVLDLQKSLWYIKREITRRLKNGTLEDLSLGSEILGVKYGEGDERRNTACSEAGDVKERIHDPDIPPHKRPTTYLQNQQGEVPIRSQDGVRDLGGSMPRESGVVSSERDSTGQSDFKSKVRIKESESPKNDPTQNGLQRDTKSSGEVGMGLSRHHTSVGKVRGSVSYDVGGIPCDCRTNKEKRELESKIQAVVDAMPSSLLSNSIRYLFLSDLCGRCTDKIGSIEDLQKAAWYLARELQRLS</sequence>
<dbReference type="InterPro" id="IPR021739">
    <property type="entry name" value="SaV-like"/>
</dbReference>
<protein>
    <recommendedName>
        <fullName evidence="4">DUF3310 domain-containing protein</fullName>
    </recommendedName>
</protein>
<gene>
    <name evidence="2" type="ORF">UY48_C0003G0024</name>
</gene>
<evidence type="ECO:0000313" key="3">
    <source>
        <dbReference type="Proteomes" id="UP000034588"/>
    </source>
</evidence>
<dbReference type="Pfam" id="PF11753">
    <property type="entry name" value="DUF3310"/>
    <property type="match status" value="1"/>
</dbReference>
<accession>A0A0G1YE24</accession>
<dbReference type="Proteomes" id="UP000034588">
    <property type="component" value="Unassembled WGS sequence"/>
</dbReference>
<feature type="compositionally biased region" description="Basic and acidic residues" evidence="1">
    <location>
        <begin position="114"/>
        <end position="127"/>
    </location>
</feature>
<comment type="caution">
    <text evidence="2">The sequence shown here is derived from an EMBL/GenBank/DDBJ whole genome shotgun (WGS) entry which is preliminary data.</text>
</comment>
<name>A0A0G1YE24_9BACT</name>
<evidence type="ECO:0000313" key="2">
    <source>
        <dbReference type="EMBL" id="KKW13202.1"/>
    </source>
</evidence>
<evidence type="ECO:0000256" key="1">
    <source>
        <dbReference type="SAM" id="MobiDB-lite"/>
    </source>
</evidence>
<dbReference type="AlphaFoldDB" id="A0A0G1YE24"/>
<evidence type="ECO:0008006" key="4">
    <source>
        <dbReference type="Google" id="ProtNLM"/>
    </source>
</evidence>
<organism evidence="2 3">
    <name type="scientific">Candidatus Gottesmanbacteria bacterium GW2011_GWB1_49_7</name>
    <dbReference type="NCBI Taxonomy" id="1618448"/>
    <lineage>
        <taxon>Bacteria</taxon>
        <taxon>Candidatus Gottesmaniibacteriota</taxon>
    </lineage>
</organism>
<feature type="region of interest" description="Disordered" evidence="1">
    <location>
        <begin position="106"/>
        <end position="217"/>
    </location>
</feature>
<dbReference type="EMBL" id="LCQD01000003">
    <property type="protein sequence ID" value="KKW13202.1"/>
    <property type="molecule type" value="Genomic_DNA"/>
</dbReference>
<reference evidence="2 3" key="1">
    <citation type="journal article" date="2015" name="Nature">
        <title>rRNA introns, odd ribosomes, and small enigmatic genomes across a large radiation of phyla.</title>
        <authorList>
            <person name="Brown C.T."/>
            <person name="Hug L.A."/>
            <person name="Thomas B.C."/>
            <person name="Sharon I."/>
            <person name="Castelle C.J."/>
            <person name="Singh A."/>
            <person name="Wilkins M.J."/>
            <person name="Williams K.H."/>
            <person name="Banfield J.F."/>
        </authorList>
    </citation>
    <scope>NUCLEOTIDE SEQUENCE [LARGE SCALE GENOMIC DNA]</scope>
</reference>